<dbReference type="AlphaFoldDB" id="A0A552UFC9"/>
<comment type="caution">
    <text evidence="2">The sequence shown here is derived from an EMBL/GenBank/DDBJ whole genome shotgun (WGS) entry which is preliminary data.</text>
</comment>
<evidence type="ECO:0000256" key="1">
    <source>
        <dbReference type="SAM" id="Coils"/>
    </source>
</evidence>
<reference evidence="2 3" key="1">
    <citation type="submission" date="2019-07" db="EMBL/GenBank/DDBJ databases">
        <title>Novel species isolated from glacier.</title>
        <authorList>
            <person name="Liu Q."/>
            <person name="Xin Y.-H."/>
        </authorList>
    </citation>
    <scope>NUCLEOTIDE SEQUENCE [LARGE SCALE GENOMIC DNA]</scope>
    <source>
        <strain evidence="2 3">LB1R16</strain>
    </source>
</reference>
<organism evidence="2 3">
    <name type="scientific">Glacieibacterium frigidum</name>
    <dbReference type="NCBI Taxonomy" id="2593303"/>
    <lineage>
        <taxon>Bacteria</taxon>
        <taxon>Pseudomonadati</taxon>
        <taxon>Pseudomonadota</taxon>
        <taxon>Alphaproteobacteria</taxon>
        <taxon>Sphingomonadales</taxon>
        <taxon>Sphingosinicellaceae</taxon>
        <taxon>Glacieibacterium</taxon>
    </lineage>
</organism>
<proteinExistence type="predicted"/>
<sequence length="62" mass="7200">MSVFDRILSATRSIILFEHRVDQLTAQVEKLSSAHDQLRDRVLRLEIIIGEAQRRAETPRLT</sequence>
<accession>A0A552UFC9</accession>
<keyword evidence="1" id="KW-0175">Coiled coil</keyword>
<keyword evidence="3" id="KW-1185">Reference proteome</keyword>
<dbReference type="RefSeq" id="WP_143554481.1">
    <property type="nucleotide sequence ID" value="NZ_VJWA01000001.1"/>
</dbReference>
<evidence type="ECO:0000313" key="3">
    <source>
        <dbReference type="Proteomes" id="UP000317894"/>
    </source>
</evidence>
<name>A0A552UFC9_9SPHN</name>
<gene>
    <name evidence="2" type="ORF">FMM06_01640</name>
</gene>
<dbReference type="EMBL" id="VJWA01000001">
    <property type="protein sequence ID" value="TRW16937.1"/>
    <property type="molecule type" value="Genomic_DNA"/>
</dbReference>
<evidence type="ECO:0000313" key="2">
    <source>
        <dbReference type="EMBL" id="TRW16937.1"/>
    </source>
</evidence>
<feature type="coiled-coil region" evidence="1">
    <location>
        <begin position="21"/>
        <end position="55"/>
    </location>
</feature>
<protein>
    <submittedName>
        <fullName evidence="2">Uncharacterized protein</fullName>
    </submittedName>
</protein>
<dbReference type="Proteomes" id="UP000317894">
    <property type="component" value="Unassembled WGS sequence"/>
</dbReference>